<dbReference type="Proteomes" id="UP000677913">
    <property type="component" value="Unassembled WGS sequence"/>
</dbReference>
<proteinExistence type="predicted"/>
<feature type="transmembrane region" description="Helical" evidence="2">
    <location>
        <begin position="302"/>
        <end position="323"/>
    </location>
</feature>
<gene>
    <name evidence="3" type="ORF">KGA66_03995</name>
</gene>
<keyword evidence="2" id="KW-0472">Membrane</keyword>
<feature type="transmembrane region" description="Helical" evidence="2">
    <location>
        <begin position="102"/>
        <end position="125"/>
    </location>
</feature>
<dbReference type="EC" id="2.4.-.-" evidence="3"/>
<keyword evidence="3" id="KW-0328">Glycosyltransferase</keyword>
<accession>A0A8J7WJ02</accession>
<feature type="transmembrane region" description="Helical" evidence="2">
    <location>
        <begin position="267"/>
        <end position="290"/>
    </location>
</feature>
<evidence type="ECO:0000256" key="1">
    <source>
        <dbReference type="SAM" id="MobiDB-lite"/>
    </source>
</evidence>
<name>A0A8J7WJ02_9ACTN</name>
<keyword evidence="2" id="KW-1133">Transmembrane helix</keyword>
<feature type="transmembrane region" description="Helical" evidence="2">
    <location>
        <begin position="403"/>
        <end position="422"/>
    </location>
</feature>
<evidence type="ECO:0000256" key="2">
    <source>
        <dbReference type="SAM" id="Phobius"/>
    </source>
</evidence>
<reference evidence="3" key="1">
    <citation type="submission" date="2021-04" db="EMBL/GenBank/DDBJ databases">
        <title>Genome based classification of Actinospica acidithermotolerans sp. nov., an actinobacterium isolated from an Indonesian hot spring.</title>
        <authorList>
            <person name="Kusuma A.B."/>
            <person name="Putra K.E."/>
            <person name="Nafisah S."/>
            <person name="Loh J."/>
            <person name="Nouioui I."/>
            <person name="Goodfellow M."/>
        </authorList>
    </citation>
    <scope>NUCLEOTIDE SEQUENCE</scope>
    <source>
        <strain evidence="3">DSM 45618</strain>
    </source>
</reference>
<keyword evidence="4" id="KW-1185">Reference proteome</keyword>
<dbReference type="RefSeq" id="WP_211464574.1">
    <property type="nucleotide sequence ID" value="NZ_JAGSXH010000008.1"/>
</dbReference>
<keyword evidence="2" id="KW-0812">Transmembrane</keyword>
<comment type="caution">
    <text evidence="3">The sequence shown here is derived from an EMBL/GenBank/DDBJ whole genome shotgun (WGS) entry which is preliminary data.</text>
</comment>
<dbReference type="AlphaFoldDB" id="A0A8J7WJ02"/>
<feature type="region of interest" description="Disordered" evidence="1">
    <location>
        <begin position="1"/>
        <end position="31"/>
    </location>
</feature>
<feature type="transmembrane region" description="Helical" evidence="2">
    <location>
        <begin position="434"/>
        <end position="461"/>
    </location>
</feature>
<organism evidence="3 4">
    <name type="scientific">Actinocrinis puniceicyclus</name>
    <dbReference type="NCBI Taxonomy" id="977794"/>
    <lineage>
        <taxon>Bacteria</taxon>
        <taxon>Bacillati</taxon>
        <taxon>Actinomycetota</taxon>
        <taxon>Actinomycetes</taxon>
        <taxon>Catenulisporales</taxon>
        <taxon>Actinospicaceae</taxon>
        <taxon>Actinocrinis</taxon>
    </lineage>
</organism>
<protein>
    <submittedName>
        <fullName evidence="3">Glycosyltransferase family 39 protein</fullName>
        <ecNumber evidence="3">2.4.-.-</ecNumber>
    </submittedName>
</protein>
<keyword evidence="3" id="KW-0808">Transferase</keyword>
<dbReference type="GO" id="GO:0016757">
    <property type="term" value="F:glycosyltransferase activity"/>
    <property type="evidence" value="ECO:0007669"/>
    <property type="project" value="UniProtKB-KW"/>
</dbReference>
<evidence type="ECO:0000313" key="4">
    <source>
        <dbReference type="Proteomes" id="UP000677913"/>
    </source>
</evidence>
<feature type="transmembrane region" description="Helical" evidence="2">
    <location>
        <begin position="374"/>
        <end position="391"/>
    </location>
</feature>
<feature type="transmembrane region" description="Helical" evidence="2">
    <location>
        <begin position="343"/>
        <end position="367"/>
    </location>
</feature>
<dbReference type="EMBL" id="JAGSXH010000008">
    <property type="protein sequence ID" value="MBS2962193.1"/>
    <property type="molecule type" value="Genomic_DNA"/>
</dbReference>
<evidence type="ECO:0000313" key="3">
    <source>
        <dbReference type="EMBL" id="MBS2962193.1"/>
    </source>
</evidence>
<sequence>MSVSVGRARIPDPRALRSGGSATAPTGSSRSGSAALLPAAAVLLGVVVAIVAAVATGGISIPHNDGWSYSRAAQVFARTGHVRLFNWNKMGLVGMFIPLGPLGASVTVQQCFVAALAIVGLLAGYDVLRPMLGSRRAGLGTLVIALWPSFGLLATSFHTDIPAFAAITLTLAFGRRALDLCSPCRLYAACLVGLWGATIREQALAAPAAVLAAALLRPETRRALGLTRILAVGVALMAGLGAFELWRRGVPGGGAPPFANSILTTRLVTAQAGEAWLTISLGVSPAVLLGSRPLRWSRPARVAALLALCGCVASALANPPFLGNYVDRTGAYASAYLGSRPRIFPHLAWDLLIVLACVSGALLAGLAVERVRGLRVEVSLFALLTLLGSAMEVGQGTALFDRYMLPLALPAVALALLDPIGLEAIGLEAIRPRLVRVAVSAAAGALMAGTALLITISTLVFDSAVWNAAQHIVDRGSASAGYVDAGLDWAGWHSTTGMGESPAADAEFGIYRRDAFLSNHQQCYVVAASPQRDVGWTLVETPRYRRYGLFGAAHLYVYRTAETPCHDGGGPSRRGSAGPRPIQ</sequence>
<feature type="transmembrane region" description="Helical" evidence="2">
    <location>
        <begin position="226"/>
        <end position="247"/>
    </location>
</feature>
<feature type="transmembrane region" description="Helical" evidence="2">
    <location>
        <begin position="35"/>
        <end position="61"/>
    </location>
</feature>
<feature type="compositionally biased region" description="Low complexity" evidence="1">
    <location>
        <begin position="17"/>
        <end position="31"/>
    </location>
</feature>